<feature type="non-terminal residue" evidence="2">
    <location>
        <position position="1"/>
    </location>
</feature>
<feature type="compositionally biased region" description="Basic and acidic residues" evidence="1">
    <location>
        <begin position="125"/>
        <end position="146"/>
    </location>
</feature>
<proteinExistence type="predicted"/>
<dbReference type="EMBL" id="HACG01008427">
    <property type="protein sequence ID" value="CEK55292.1"/>
    <property type="molecule type" value="Transcribed_RNA"/>
</dbReference>
<organism evidence="2">
    <name type="scientific">Arion vulgaris</name>
    <dbReference type="NCBI Taxonomy" id="1028688"/>
    <lineage>
        <taxon>Eukaryota</taxon>
        <taxon>Metazoa</taxon>
        <taxon>Spiralia</taxon>
        <taxon>Lophotrochozoa</taxon>
        <taxon>Mollusca</taxon>
        <taxon>Gastropoda</taxon>
        <taxon>Heterobranchia</taxon>
        <taxon>Euthyneura</taxon>
        <taxon>Panpulmonata</taxon>
        <taxon>Eupulmonata</taxon>
        <taxon>Stylommatophora</taxon>
        <taxon>Helicina</taxon>
        <taxon>Arionoidea</taxon>
        <taxon>Arionidae</taxon>
        <taxon>Arion</taxon>
    </lineage>
</organism>
<evidence type="ECO:0000313" key="2">
    <source>
        <dbReference type="EMBL" id="CEK55292.1"/>
    </source>
</evidence>
<name>A0A0B6YGH1_9EUPU</name>
<gene>
    <name evidence="2" type="primary">ORF24840</name>
</gene>
<protein>
    <submittedName>
        <fullName evidence="2">Uncharacterized protein</fullName>
    </submittedName>
</protein>
<evidence type="ECO:0000256" key="1">
    <source>
        <dbReference type="SAM" id="MobiDB-lite"/>
    </source>
</evidence>
<dbReference type="AlphaFoldDB" id="A0A0B6YGH1"/>
<reference evidence="2" key="1">
    <citation type="submission" date="2014-12" db="EMBL/GenBank/DDBJ databases">
        <title>Insight into the proteome of Arion vulgaris.</title>
        <authorList>
            <person name="Aradska J."/>
            <person name="Bulat T."/>
            <person name="Smidak R."/>
            <person name="Sarate P."/>
            <person name="Gangsoo J."/>
            <person name="Sialana F."/>
            <person name="Bilban M."/>
            <person name="Lubec G."/>
        </authorList>
    </citation>
    <scope>NUCLEOTIDE SEQUENCE</scope>
    <source>
        <tissue evidence="2">Skin</tissue>
    </source>
</reference>
<sequence>NSPVIEVANIQLDPEKAKCHHSPILNSERHNQYLGSENLWLLVDSKEDEVDSKKNKVDLDDDCKEDCIDRETEIIRLKTMNLLDSILDKAELNLESLAFLIAQQGDEDYSQANFALNATQHHRPARDVDIAEQNENKEDPYNEKLE</sequence>
<accession>A0A0B6YGH1</accession>
<feature type="region of interest" description="Disordered" evidence="1">
    <location>
        <begin position="117"/>
        <end position="146"/>
    </location>
</feature>
<feature type="non-terminal residue" evidence="2">
    <location>
        <position position="146"/>
    </location>
</feature>